<proteinExistence type="predicted"/>
<evidence type="ECO:0000313" key="1">
    <source>
        <dbReference type="EMBL" id="CRL03866.1"/>
    </source>
</evidence>
<name>A0A1J1IVY5_9DIPT</name>
<dbReference type="AlphaFoldDB" id="A0A1J1IVY5"/>
<organism evidence="1 2">
    <name type="scientific">Clunio marinus</name>
    <dbReference type="NCBI Taxonomy" id="568069"/>
    <lineage>
        <taxon>Eukaryota</taxon>
        <taxon>Metazoa</taxon>
        <taxon>Ecdysozoa</taxon>
        <taxon>Arthropoda</taxon>
        <taxon>Hexapoda</taxon>
        <taxon>Insecta</taxon>
        <taxon>Pterygota</taxon>
        <taxon>Neoptera</taxon>
        <taxon>Endopterygota</taxon>
        <taxon>Diptera</taxon>
        <taxon>Nematocera</taxon>
        <taxon>Chironomoidea</taxon>
        <taxon>Chironomidae</taxon>
        <taxon>Clunio</taxon>
    </lineage>
</organism>
<accession>A0A1J1IVY5</accession>
<sequence length="108" mass="12734">MAHEEILTAFLLPFGHHLLVFNIKLYNVSKLYLDEQRERSVINLTPNMFNNPASQERYVHLYKNKKISTQQKGNNEKKQRITNGLDPDFVRLACPLNALLFLNWKKYS</sequence>
<keyword evidence="2" id="KW-1185">Reference proteome</keyword>
<protein>
    <submittedName>
        <fullName evidence="1">CLUMA_CG016994, isoform A</fullName>
    </submittedName>
</protein>
<dbReference type="EMBL" id="CVRI01000060">
    <property type="protein sequence ID" value="CRL03866.1"/>
    <property type="molecule type" value="Genomic_DNA"/>
</dbReference>
<gene>
    <name evidence="1" type="ORF">CLUMA_CG016994</name>
</gene>
<evidence type="ECO:0000313" key="2">
    <source>
        <dbReference type="Proteomes" id="UP000183832"/>
    </source>
</evidence>
<reference evidence="1 2" key="1">
    <citation type="submission" date="2015-04" db="EMBL/GenBank/DDBJ databases">
        <authorList>
            <person name="Syromyatnikov M.Y."/>
            <person name="Popov V.N."/>
        </authorList>
    </citation>
    <scope>NUCLEOTIDE SEQUENCE [LARGE SCALE GENOMIC DNA]</scope>
</reference>
<dbReference type="Proteomes" id="UP000183832">
    <property type="component" value="Unassembled WGS sequence"/>
</dbReference>